<keyword evidence="1" id="KW-0472">Membrane</keyword>
<feature type="transmembrane region" description="Helical" evidence="1">
    <location>
        <begin position="75"/>
        <end position="97"/>
    </location>
</feature>
<reference evidence="3" key="1">
    <citation type="submission" date="2018-12" db="EMBL/GenBank/DDBJ databases">
        <title>Tengunoibacter tsumagoiensis gen. nov., sp. nov., Dictyobacter kobayashii sp. nov., D. alpinus sp. nov., and D. joshuensis sp. nov. and description of Dictyobacteraceae fam. nov. within the order Ktedonobacterales isolated from Tengu-no-mugimeshi.</title>
        <authorList>
            <person name="Wang C.M."/>
            <person name="Zheng Y."/>
            <person name="Sakai Y."/>
            <person name="Toyoda A."/>
            <person name="Minakuchi Y."/>
            <person name="Abe K."/>
            <person name="Yokota A."/>
            <person name="Yabe S."/>
        </authorList>
    </citation>
    <scope>NUCLEOTIDE SEQUENCE [LARGE SCALE GENOMIC DNA]</scope>
    <source>
        <strain evidence="3">Uno16</strain>
    </source>
</reference>
<name>A0A402BIN3_9CHLR</name>
<dbReference type="EMBL" id="BIFT01000002">
    <property type="protein sequence ID" value="GCE31092.1"/>
    <property type="molecule type" value="Genomic_DNA"/>
</dbReference>
<evidence type="ECO:0008006" key="4">
    <source>
        <dbReference type="Google" id="ProtNLM"/>
    </source>
</evidence>
<proteinExistence type="predicted"/>
<dbReference type="AlphaFoldDB" id="A0A402BIN3"/>
<evidence type="ECO:0000313" key="3">
    <source>
        <dbReference type="Proteomes" id="UP000287171"/>
    </source>
</evidence>
<accession>A0A402BIN3</accession>
<sequence length="177" mass="17685">MEPVVNQPGTGKFAFRQGAIYGAGIGVVGVICSLLDTFTKLGFFSIIGWLVWLVGLCAVGFLVARQTGRVSAATIAGLAAGLVGGIIGLIWGIISLYTVGAANIQDSINRAAAQTHQSAAALQSATIAAFIIGLIIALAVQIGLGAGIGALAGLVGRSQARPAAAPAGVPTDTPYNQ</sequence>
<dbReference type="RefSeq" id="WP_126631097.1">
    <property type="nucleotide sequence ID" value="NZ_BIFT01000002.1"/>
</dbReference>
<organism evidence="2 3">
    <name type="scientific">Dictyobacter alpinus</name>
    <dbReference type="NCBI Taxonomy" id="2014873"/>
    <lineage>
        <taxon>Bacteria</taxon>
        <taxon>Bacillati</taxon>
        <taxon>Chloroflexota</taxon>
        <taxon>Ktedonobacteria</taxon>
        <taxon>Ktedonobacterales</taxon>
        <taxon>Dictyobacteraceae</taxon>
        <taxon>Dictyobacter</taxon>
    </lineage>
</organism>
<dbReference type="Proteomes" id="UP000287171">
    <property type="component" value="Unassembled WGS sequence"/>
</dbReference>
<gene>
    <name evidence="2" type="ORF">KDA_65760</name>
</gene>
<keyword evidence="1" id="KW-1133">Transmembrane helix</keyword>
<comment type="caution">
    <text evidence="2">The sequence shown here is derived from an EMBL/GenBank/DDBJ whole genome shotgun (WGS) entry which is preliminary data.</text>
</comment>
<protein>
    <recommendedName>
        <fullName evidence="4">DUF4199 domain-containing protein</fullName>
    </recommendedName>
</protein>
<feature type="transmembrane region" description="Helical" evidence="1">
    <location>
        <begin position="18"/>
        <end position="36"/>
    </location>
</feature>
<evidence type="ECO:0000256" key="1">
    <source>
        <dbReference type="SAM" id="Phobius"/>
    </source>
</evidence>
<evidence type="ECO:0000313" key="2">
    <source>
        <dbReference type="EMBL" id="GCE31092.1"/>
    </source>
</evidence>
<keyword evidence="3" id="KW-1185">Reference proteome</keyword>
<feature type="transmembrane region" description="Helical" evidence="1">
    <location>
        <begin position="42"/>
        <end position="63"/>
    </location>
</feature>
<keyword evidence="1" id="KW-0812">Transmembrane</keyword>
<feature type="transmembrane region" description="Helical" evidence="1">
    <location>
        <begin position="127"/>
        <end position="155"/>
    </location>
</feature>